<dbReference type="Proteomes" id="UP000245911">
    <property type="component" value="Unassembled WGS sequence"/>
</dbReference>
<dbReference type="Pfam" id="PF07386">
    <property type="entry name" value="DUF1499"/>
    <property type="match status" value="1"/>
</dbReference>
<dbReference type="InterPro" id="IPR010865">
    <property type="entry name" value="DUF1499"/>
</dbReference>
<gene>
    <name evidence="1" type="ORF">DDE20_05730</name>
</gene>
<sequence>MRATMTILTILLVAVALAVAGFAIWVRIAPNDATYWHVDPAAAPDPSTPNFARVDRVTSLVPDQVAAAISSIAEAEGARRIAGDERHGTWIVRTRVMGYPDFISIRLQPEGEGTRVLAFSRSRFGHSDMGVNRARLRRWLGALPE</sequence>
<dbReference type="OrthoDB" id="8479024at2"/>
<evidence type="ECO:0000313" key="1">
    <source>
        <dbReference type="EMBL" id="PVH29622.1"/>
    </source>
</evidence>
<protein>
    <submittedName>
        <fullName evidence="1">DUF1499 domain-containing protein</fullName>
    </submittedName>
</protein>
<evidence type="ECO:0000313" key="2">
    <source>
        <dbReference type="Proteomes" id="UP000245911"/>
    </source>
</evidence>
<comment type="caution">
    <text evidence="1">The sequence shown here is derived from an EMBL/GenBank/DDBJ whole genome shotgun (WGS) entry which is preliminary data.</text>
</comment>
<keyword evidence="2" id="KW-1185">Reference proteome</keyword>
<name>A0A2T8HW94_9RHOB</name>
<accession>A0A2T8HW94</accession>
<dbReference type="AlphaFoldDB" id="A0A2T8HW94"/>
<organism evidence="1 2">
    <name type="scientific">Pararhodobacter oceanensis</name>
    <dbReference type="NCBI Taxonomy" id="2172121"/>
    <lineage>
        <taxon>Bacteria</taxon>
        <taxon>Pseudomonadati</taxon>
        <taxon>Pseudomonadota</taxon>
        <taxon>Alphaproteobacteria</taxon>
        <taxon>Rhodobacterales</taxon>
        <taxon>Paracoccaceae</taxon>
        <taxon>Pararhodobacter</taxon>
    </lineage>
</organism>
<proteinExistence type="predicted"/>
<reference evidence="1 2" key="1">
    <citation type="submission" date="2018-04" db="EMBL/GenBank/DDBJ databases">
        <title>Pararhodobacter oceanense sp. nov., isolated from marine intertidal sediment.</title>
        <authorList>
            <person name="Wang X.-L."/>
            <person name="Du Z.-J."/>
        </authorList>
    </citation>
    <scope>NUCLEOTIDE SEQUENCE [LARGE SCALE GENOMIC DNA]</scope>
    <source>
        <strain evidence="1 2">AM505</strain>
    </source>
</reference>
<dbReference type="EMBL" id="QDKM01000002">
    <property type="protein sequence ID" value="PVH29622.1"/>
    <property type="molecule type" value="Genomic_DNA"/>
</dbReference>